<dbReference type="EMBL" id="BMJT01000001">
    <property type="protein sequence ID" value="GGG13177.1"/>
    <property type="molecule type" value="Genomic_DNA"/>
</dbReference>
<evidence type="ECO:0000313" key="1">
    <source>
        <dbReference type="EMBL" id="GGG13177.1"/>
    </source>
</evidence>
<name>A0A917FXQ8_9BACI</name>
<dbReference type="AlphaFoldDB" id="A0A917FXQ8"/>
<evidence type="ECO:0000313" key="2">
    <source>
        <dbReference type="Proteomes" id="UP000616608"/>
    </source>
</evidence>
<accession>A0A917FXQ8</accession>
<reference evidence="1" key="2">
    <citation type="submission" date="2020-09" db="EMBL/GenBank/DDBJ databases">
        <authorList>
            <person name="Sun Q."/>
            <person name="Zhou Y."/>
        </authorList>
    </citation>
    <scope>NUCLEOTIDE SEQUENCE</scope>
    <source>
        <strain evidence="1">CGMCC 1.15760</strain>
    </source>
</reference>
<keyword evidence="2" id="KW-1185">Reference proteome</keyword>
<protein>
    <submittedName>
        <fullName evidence="1">Uncharacterized protein</fullName>
    </submittedName>
</protein>
<organism evidence="1 2">
    <name type="scientific">Lysinibacillus alkalisoli</name>
    <dbReference type="NCBI Taxonomy" id="1911548"/>
    <lineage>
        <taxon>Bacteria</taxon>
        <taxon>Bacillati</taxon>
        <taxon>Bacillota</taxon>
        <taxon>Bacilli</taxon>
        <taxon>Bacillales</taxon>
        <taxon>Bacillaceae</taxon>
        <taxon>Lysinibacillus</taxon>
    </lineage>
</organism>
<reference evidence="1" key="1">
    <citation type="journal article" date="2014" name="Int. J. Syst. Evol. Microbiol.">
        <title>Complete genome sequence of Corynebacterium casei LMG S-19264T (=DSM 44701T), isolated from a smear-ripened cheese.</title>
        <authorList>
            <consortium name="US DOE Joint Genome Institute (JGI-PGF)"/>
            <person name="Walter F."/>
            <person name="Albersmeier A."/>
            <person name="Kalinowski J."/>
            <person name="Ruckert C."/>
        </authorList>
    </citation>
    <scope>NUCLEOTIDE SEQUENCE</scope>
    <source>
        <strain evidence="1">CGMCC 1.15760</strain>
    </source>
</reference>
<dbReference type="Proteomes" id="UP000616608">
    <property type="component" value="Unassembled WGS sequence"/>
</dbReference>
<sequence>MPSHFSLSHLKSGKGRVIHPFTTSFYVVEDNETSEYDIIQLVDQTAKSMKYVENFIKYRKKGIENEKTSRVFIFRH</sequence>
<proteinExistence type="predicted"/>
<comment type="caution">
    <text evidence="1">The sequence shown here is derived from an EMBL/GenBank/DDBJ whole genome shotgun (WGS) entry which is preliminary data.</text>
</comment>
<gene>
    <name evidence="1" type="ORF">GCM10007425_04350</name>
</gene>